<comment type="pathway">
    <text evidence="2">Cofactor biosynthesis; (R)-pantothenate biosynthesis; (R)-pantoate from 3-methyl-2-oxobutanoate: step 2/2.</text>
</comment>
<dbReference type="InterPro" id="IPR036291">
    <property type="entry name" value="NAD(P)-bd_dom_sf"/>
</dbReference>
<comment type="similarity">
    <text evidence="3">Belongs to the ketopantoate reductase family.</text>
</comment>
<dbReference type="SUPFAM" id="SSF51735">
    <property type="entry name" value="NAD(P)-binding Rossmann-fold domains"/>
    <property type="match status" value="1"/>
</dbReference>
<sequence length="332" mass="35552">MGDPIKICIFGAGAIGGFMGARLAADPEATGAEVSLVARGPHLAAIREKGLTLIEQERELNVRVRATDDPAELGPQDYVVLTLKAHSAPAVVDAMQPLLGPDTAVVTGVNGVPWWYFHRFGGPLEGTRLQSVDPGGRQWEGIGPERAIGCVVYPAAEIAAPGVVRHVEGWRFTLGEPSGERSERALRLSRALTAAGFKAPVRPRIRDEIWVKLWGNLSFNPISALTLATLDAICADPGTRAVARSMMLEAQRIAEKLGVKFPIDVDRRIEGAAAVGAHRTSMLQDLEAGRPMEIDALVTAVQELGRLVDEPTPTIDVVHALICLRARVAGLR</sequence>
<dbReference type="GO" id="GO:0008677">
    <property type="term" value="F:2-dehydropantoate 2-reductase activity"/>
    <property type="evidence" value="ECO:0007669"/>
    <property type="project" value="UniProtKB-EC"/>
</dbReference>
<evidence type="ECO:0000256" key="6">
    <source>
        <dbReference type="ARBA" id="ARBA00022655"/>
    </source>
</evidence>
<dbReference type="Gene3D" id="3.40.50.720">
    <property type="entry name" value="NAD(P)-binding Rossmann-like Domain"/>
    <property type="match status" value="1"/>
</dbReference>
<dbReference type="AlphaFoldDB" id="A0A1M7TMY1"/>
<reference evidence="13 14" key="1">
    <citation type="submission" date="2016-12" db="EMBL/GenBank/DDBJ databases">
        <authorList>
            <person name="Song W.-J."/>
            <person name="Kurnit D.M."/>
        </authorList>
    </citation>
    <scope>NUCLEOTIDE SEQUENCE [LARGE SCALE GENOMIC DNA]</scope>
    <source>
        <strain evidence="13 14">CGMCC 1.10808</strain>
    </source>
</reference>
<dbReference type="InterPro" id="IPR051402">
    <property type="entry name" value="KPR-Related"/>
</dbReference>
<evidence type="ECO:0000256" key="2">
    <source>
        <dbReference type="ARBA" id="ARBA00004994"/>
    </source>
</evidence>
<evidence type="ECO:0000259" key="12">
    <source>
        <dbReference type="Pfam" id="PF08546"/>
    </source>
</evidence>
<comment type="catalytic activity">
    <reaction evidence="10">
        <text>(R)-pantoate + NADP(+) = 2-dehydropantoate + NADPH + H(+)</text>
        <dbReference type="Rhea" id="RHEA:16233"/>
        <dbReference type="ChEBI" id="CHEBI:11561"/>
        <dbReference type="ChEBI" id="CHEBI:15378"/>
        <dbReference type="ChEBI" id="CHEBI:15980"/>
        <dbReference type="ChEBI" id="CHEBI:57783"/>
        <dbReference type="ChEBI" id="CHEBI:58349"/>
        <dbReference type="EC" id="1.1.1.169"/>
    </reaction>
</comment>
<dbReference type="GO" id="GO:0015940">
    <property type="term" value="P:pantothenate biosynthetic process"/>
    <property type="evidence" value="ECO:0007669"/>
    <property type="project" value="UniProtKB-UniPathway"/>
</dbReference>
<keyword evidence="14" id="KW-1185">Reference proteome</keyword>
<dbReference type="InterPro" id="IPR013328">
    <property type="entry name" value="6PGD_dom2"/>
</dbReference>
<evidence type="ECO:0000256" key="3">
    <source>
        <dbReference type="ARBA" id="ARBA00007870"/>
    </source>
</evidence>
<evidence type="ECO:0000313" key="14">
    <source>
        <dbReference type="Proteomes" id="UP000184066"/>
    </source>
</evidence>
<dbReference type="Pfam" id="PF08546">
    <property type="entry name" value="ApbA_C"/>
    <property type="match status" value="1"/>
</dbReference>
<gene>
    <name evidence="13" type="ORF">SAMN05216200_10820</name>
</gene>
<feature type="domain" description="Ketopantoate reductase C-terminal" evidence="12">
    <location>
        <begin position="205"/>
        <end position="322"/>
    </location>
</feature>
<evidence type="ECO:0000259" key="11">
    <source>
        <dbReference type="Pfam" id="PF02558"/>
    </source>
</evidence>
<keyword evidence="7" id="KW-0521">NADP</keyword>
<evidence type="ECO:0000256" key="10">
    <source>
        <dbReference type="ARBA" id="ARBA00048793"/>
    </source>
</evidence>
<dbReference type="FunFam" id="1.10.1040.10:FF:000017">
    <property type="entry name" value="2-dehydropantoate 2-reductase"/>
    <property type="match status" value="1"/>
</dbReference>
<dbReference type="EMBL" id="FRDL01000008">
    <property type="protein sequence ID" value="SHN72040.1"/>
    <property type="molecule type" value="Genomic_DNA"/>
</dbReference>
<accession>A0A1M7TMY1</accession>
<keyword evidence="6" id="KW-0566">Pantothenate biosynthesis</keyword>
<dbReference type="NCBIfam" id="NF005089">
    <property type="entry name" value="PRK06522.1-4"/>
    <property type="match status" value="1"/>
</dbReference>
<name>A0A1M7TMY1_9RHOB</name>
<protein>
    <recommendedName>
        <fullName evidence="5">2-dehydropantoate 2-reductase</fullName>
        <ecNumber evidence="4">1.1.1.169</ecNumber>
    </recommendedName>
    <alternativeName>
        <fullName evidence="9">Ketopantoate reductase</fullName>
    </alternativeName>
</protein>
<dbReference type="PANTHER" id="PTHR21708">
    <property type="entry name" value="PROBABLE 2-DEHYDROPANTOATE 2-REDUCTASE"/>
    <property type="match status" value="1"/>
</dbReference>
<evidence type="ECO:0000256" key="5">
    <source>
        <dbReference type="ARBA" id="ARBA00019465"/>
    </source>
</evidence>
<dbReference type="GO" id="GO:0005737">
    <property type="term" value="C:cytoplasm"/>
    <property type="evidence" value="ECO:0007669"/>
    <property type="project" value="TreeGrafter"/>
</dbReference>
<dbReference type="PANTHER" id="PTHR21708:SF45">
    <property type="entry name" value="2-DEHYDROPANTOATE 2-REDUCTASE"/>
    <property type="match status" value="1"/>
</dbReference>
<comment type="function">
    <text evidence="1">Catalyzes the NADPH-dependent reduction of ketopantoate into pantoic acid.</text>
</comment>
<dbReference type="FunFam" id="3.40.50.720:FF:000307">
    <property type="entry name" value="2-dehydropantoate 2-reductase"/>
    <property type="match status" value="1"/>
</dbReference>
<evidence type="ECO:0000256" key="1">
    <source>
        <dbReference type="ARBA" id="ARBA00002919"/>
    </source>
</evidence>
<dbReference type="Gene3D" id="1.10.1040.10">
    <property type="entry name" value="N-(1-d-carboxylethyl)-l-norvaline Dehydrogenase, domain 2"/>
    <property type="match status" value="1"/>
</dbReference>
<dbReference type="InterPro" id="IPR008927">
    <property type="entry name" value="6-PGluconate_DH-like_C_sf"/>
</dbReference>
<dbReference type="InterPro" id="IPR013332">
    <property type="entry name" value="KPR_N"/>
</dbReference>
<evidence type="ECO:0000313" key="13">
    <source>
        <dbReference type="EMBL" id="SHN72040.1"/>
    </source>
</evidence>
<dbReference type="STRING" id="1189325.SAMN04488119_10820"/>
<evidence type="ECO:0000256" key="8">
    <source>
        <dbReference type="ARBA" id="ARBA00023002"/>
    </source>
</evidence>
<evidence type="ECO:0000256" key="9">
    <source>
        <dbReference type="ARBA" id="ARBA00032024"/>
    </source>
</evidence>
<dbReference type="Proteomes" id="UP000184066">
    <property type="component" value="Unassembled WGS sequence"/>
</dbReference>
<evidence type="ECO:0000256" key="4">
    <source>
        <dbReference type="ARBA" id="ARBA00013014"/>
    </source>
</evidence>
<feature type="domain" description="Ketopantoate reductase N-terminal" evidence="11">
    <location>
        <begin position="7"/>
        <end position="112"/>
    </location>
</feature>
<dbReference type="Pfam" id="PF02558">
    <property type="entry name" value="ApbA"/>
    <property type="match status" value="1"/>
</dbReference>
<organism evidence="13 14">
    <name type="scientific">Oceanicella actignis</name>
    <dbReference type="NCBI Taxonomy" id="1189325"/>
    <lineage>
        <taxon>Bacteria</taxon>
        <taxon>Pseudomonadati</taxon>
        <taxon>Pseudomonadota</taxon>
        <taxon>Alphaproteobacteria</taxon>
        <taxon>Rhodobacterales</taxon>
        <taxon>Paracoccaceae</taxon>
        <taxon>Oceanicella</taxon>
    </lineage>
</organism>
<evidence type="ECO:0000256" key="7">
    <source>
        <dbReference type="ARBA" id="ARBA00022857"/>
    </source>
</evidence>
<dbReference type="InterPro" id="IPR013752">
    <property type="entry name" value="KPA_reductase"/>
</dbReference>
<keyword evidence="8" id="KW-0560">Oxidoreductase</keyword>
<proteinExistence type="inferred from homology"/>
<dbReference type="EC" id="1.1.1.169" evidence="4"/>
<dbReference type="UniPathway" id="UPA00028">
    <property type="reaction ID" value="UER00004"/>
</dbReference>
<dbReference type="SUPFAM" id="SSF48179">
    <property type="entry name" value="6-phosphogluconate dehydrogenase C-terminal domain-like"/>
    <property type="match status" value="1"/>
</dbReference>